<dbReference type="Pfam" id="PF07690">
    <property type="entry name" value="MFS_1"/>
    <property type="match status" value="1"/>
</dbReference>
<dbReference type="RefSeq" id="XP_040050892.1">
    <property type="nucleotide sequence ID" value="XM_040194958.1"/>
</dbReference>
<dbReference type="GeneTree" id="ENSGT00940000164450"/>
<evidence type="ECO:0000256" key="3">
    <source>
        <dbReference type="SAM" id="Phobius"/>
    </source>
</evidence>
<dbReference type="PANTHER" id="PTHR11360">
    <property type="entry name" value="MONOCARBOXYLATE TRANSPORTER"/>
    <property type="match status" value="1"/>
</dbReference>
<evidence type="ECO:0000256" key="1">
    <source>
        <dbReference type="ARBA" id="ARBA00004141"/>
    </source>
</evidence>
<dbReference type="InterPro" id="IPR050327">
    <property type="entry name" value="Proton-linked_MCT"/>
</dbReference>
<dbReference type="InterPro" id="IPR011701">
    <property type="entry name" value="MFS"/>
</dbReference>
<evidence type="ECO:0000313" key="6">
    <source>
        <dbReference type="Proteomes" id="UP000007635"/>
    </source>
</evidence>
<dbReference type="PROSITE" id="PS50850">
    <property type="entry name" value="MFS"/>
    <property type="match status" value="1"/>
</dbReference>
<reference evidence="5" key="2">
    <citation type="submission" date="2025-08" db="UniProtKB">
        <authorList>
            <consortium name="Ensembl"/>
        </authorList>
    </citation>
    <scope>IDENTIFICATION</scope>
</reference>
<reference evidence="5" key="3">
    <citation type="submission" date="2025-09" db="UniProtKB">
        <authorList>
            <consortium name="Ensembl"/>
        </authorList>
    </citation>
    <scope>IDENTIFICATION</scope>
</reference>
<dbReference type="PANTHER" id="PTHR11360:SF84">
    <property type="entry name" value="MAJOR FACILITATOR SUPERFAMILY (MFS) PROFILE DOMAIN-CONTAINING PROTEIN"/>
    <property type="match status" value="1"/>
</dbReference>
<comment type="subcellular location">
    <subcellularLocation>
        <location evidence="1">Membrane</location>
        <topology evidence="1">Multi-pass membrane protein</topology>
    </subcellularLocation>
</comment>
<dbReference type="Proteomes" id="UP000007635">
    <property type="component" value="Chromosome XIII"/>
</dbReference>
<feature type="transmembrane region" description="Helical" evidence="3">
    <location>
        <begin position="294"/>
        <end position="314"/>
    </location>
</feature>
<feature type="transmembrane region" description="Helical" evidence="3">
    <location>
        <begin position="41"/>
        <end position="61"/>
    </location>
</feature>
<feature type="transmembrane region" description="Helical" evidence="3">
    <location>
        <begin position="135"/>
        <end position="157"/>
    </location>
</feature>
<feature type="transmembrane region" description="Helical" evidence="3">
    <location>
        <begin position="169"/>
        <end position="192"/>
    </location>
</feature>
<feature type="transmembrane region" description="Helical" evidence="3">
    <location>
        <begin position="81"/>
        <end position="104"/>
    </location>
</feature>
<keyword evidence="3" id="KW-1133">Transmembrane helix</keyword>
<feature type="domain" description="Major facilitator superfamily (MFS) profile" evidence="4">
    <location>
        <begin position="43"/>
        <end position="441"/>
    </location>
</feature>
<name>A0AAQ4R9Z0_GASAC</name>
<dbReference type="InterPro" id="IPR036259">
    <property type="entry name" value="MFS_trans_sf"/>
</dbReference>
<keyword evidence="6" id="KW-1185">Reference proteome</keyword>
<feature type="transmembrane region" description="Helical" evidence="3">
    <location>
        <begin position="326"/>
        <end position="343"/>
    </location>
</feature>
<dbReference type="Gene3D" id="1.20.1250.20">
    <property type="entry name" value="MFS general substrate transporter like domains"/>
    <property type="match status" value="1"/>
</dbReference>
<evidence type="ECO:0000259" key="4">
    <source>
        <dbReference type="PROSITE" id="PS50850"/>
    </source>
</evidence>
<feature type="transmembrane region" description="Helical" evidence="3">
    <location>
        <begin position="111"/>
        <end position="129"/>
    </location>
</feature>
<proteinExistence type="predicted"/>
<dbReference type="GeneID" id="120830372"/>
<dbReference type="GO" id="GO:0008028">
    <property type="term" value="F:monocarboxylic acid transmembrane transporter activity"/>
    <property type="evidence" value="ECO:0007669"/>
    <property type="project" value="TreeGrafter"/>
</dbReference>
<dbReference type="GO" id="GO:0016020">
    <property type="term" value="C:membrane"/>
    <property type="evidence" value="ECO:0007669"/>
    <property type="project" value="UniProtKB-SubCell"/>
</dbReference>
<organism evidence="5 6">
    <name type="scientific">Gasterosteus aculeatus aculeatus</name>
    <name type="common">three-spined stickleback</name>
    <dbReference type="NCBI Taxonomy" id="481459"/>
    <lineage>
        <taxon>Eukaryota</taxon>
        <taxon>Metazoa</taxon>
        <taxon>Chordata</taxon>
        <taxon>Craniata</taxon>
        <taxon>Vertebrata</taxon>
        <taxon>Euteleostomi</taxon>
        <taxon>Actinopterygii</taxon>
        <taxon>Neopterygii</taxon>
        <taxon>Teleostei</taxon>
        <taxon>Neoteleostei</taxon>
        <taxon>Acanthomorphata</taxon>
        <taxon>Eupercaria</taxon>
        <taxon>Perciformes</taxon>
        <taxon>Cottioidei</taxon>
        <taxon>Gasterosteales</taxon>
        <taxon>Gasterosteidae</taxon>
        <taxon>Gasterosteus</taxon>
    </lineage>
</organism>
<feature type="region of interest" description="Disordered" evidence="2">
    <location>
        <begin position="1"/>
        <end position="32"/>
    </location>
</feature>
<feature type="transmembrane region" description="Helical" evidence="3">
    <location>
        <begin position="261"/>
        <end position="282"/>
    </location>
</feature>
<feature type="transmembrane region" description="Helical" evidence="3">
    <location>
        <begin position="415"/>
        <end position="436"/>
    </location>
</feature>
<dbReference type="InterPro" id="IPR020846">
    <property type="entry name" value="MFS_dom"/>
</dbReference>
<dbReference type="FunFam" id="1.20.1250.20:FF:000406">
    <property type="entry name" value="Monocarboxylate transporter 2"/>
    <property type="match status" value="1"/>
</dbReference>
<reference evidence="5 6" key="1">
    <citation type="journal article" date="2021" name="G3 (Bethesda)">
        <title>Improved contiguity of the threespine stickleback genome using long-read sequencing.</title>
        <authorList>
            <person name="Nath S."/>
            <person name="Shaw D.E."/>
            <person name="White M.A."/>
        </authorList>
    </citation>
    <scope>NUCLEOTIDE SEQUENCE [LARGE SCALE GENOMIC DNA]</scope>
    <source>
        <strain evidence="5 6">Lake Benthic</strain>
    </source>
</reference>
<dbReference type="AlphaFoldDB" id="A0AAQ4R9Z0"/>
<sequence length="459" mass="48962">MSFSRAPLSPFVGRRPPGTGRRAACGQGGVKMASRGPPDGGYGWVVVMSAFFVMGLTAAVLKNFGLFFLDIQSHFGVLTSTTSWVTSTTIVMFHLGAPLASALTMQFSHRAVVVVGGLLSASGLLLASLDLGLPWLYLTMGVLEGTGIAFTWVPANSLVSHYFSRWRPIAYAVASSGECVFAVMFSPFFRWLIETYGWQGALLVIGGLQLNLCVCGALMRPLEVDGEDVRTTQEAKEAPPLPPRRRTKVVFQFSLMGKPELLLYILFGILAAAGFFIPPLFLAPFVSSLGTDSYWPAFLLSALALADLAGRLLCGWVANARLVRNLQLLAVVVALLGAVLLLLPVSHDYWTILVFSALYGFLLGCAVAIHVTSIVDIVTLEGFDSGLGLFMLFRSVGGFIGPPAAGWLVDQTGDYSAAFYLSGVCLVASAGFVGLVDRLVQRRTSSSSSEAKGHQAGGR</sequence>
<dbReference type="SUPFAM" id="SSF103473">
    <property type="entry name" value="MFS general substrate transporter"/>
    <property type="match status" value="1"/>
</dbReference>
<protein>
    <recommendedName>
        <fullName evidence="4">Major facilitator superfamily (MFS) profile domain-containing protein</fullName>
    </recommendedName>
</protein>
<feature type="compositionally biased region" description="Low complexity" evidence="2">
    <location>
        <begin position="13"/>
        <end position="25"/>
    </location>
</feature>
<feature type="transmembrane region" description="Helical" evidence="3">
    <location>
        <begin position="349"/>
        <end position="375"/>
    </location>
</feature>
<feature type="transmembrane region" description="Helical" evidence="3">
    <location>
        <begin position="387"/>
        <end position="409"/>
    </location>
</feature>
<evidence type="ECO:0000313" key="5">
    <source>
        <dbReference type="Ensembl" id="ENSGACP00000060484.1"/>
    </source>
</evidence>
<evidence type="ECO:0000256" key="2">
    <source>
        <dbReference type="SAM" id="MobiDB-lite"/>
    </source>
</evidence>
<accession>A0AAQ4R9Z0</accession>
<keyword evidence="3" id="KW-0472">Membrane</keyword>
<keyword evidence="3" id="KW-0812">Transmembrane</keyword>
<dbReference type="KEGG" id="gat:120830372"/>
<dbReference type="Ensembl" id="ENSGACT00000054664.1">
    <property type="protein sequence ID" value="ENSGACP00000060484.1"/>
    <property type="gene ID" value="ENSGACG00000013711.2"/>
</dbReference>